<evidence type="ECO:0000259" key="12">
    <source>
        <dbReference type="Pfam" id="PF08544"/>
    </source>
</evidence>
<dbReference type="InterPro" id="IPR036554">
    <property type="entry name" value="GHMP_kinase_C_sf"/>
</dbReference>
<protein>
    <recommendedName>
        <fullName evidence="3 10">4-diphosphocytidyl-2-C-methyl-D-erythritol kinase</fullName>
        <shortName evidence="10">CMK</shortName>
        <ecNumber evidence="2 10">2.7.1.148</ecNumber>
    </recommendedName>
    <alternativeName>
        <fullName evidence="9 10">4-(cytidine-5'-diphospho)-2-C-methyl-D-erythritol kinase</fullName>
    </alternativeName>
</protein>
<dbReference type="Proteomes" id="UP000321638">
    <property type="component" value="Unassembled WGS sequence"/>
</dbReference>
<dbReference type="InterPro" id="IPR006204">
    <property type="entry name" value="GHMP_kinase_N_dom"/>
</dbReference>
<keyword evidence="5 10" id="KW-0547">Nucleotide-binding</keyword>
<evidence type="ECO:0000256" key="3">
    <source>
        <dbReference type="ARBA" id="ARBA00017473"/>
    </source>
</evidence>
<dbReference type="OrthoDB" id="9809438at2"/>
<proteinExistence type="inferred from homology"/>
<evidence type="ECO:0000256" key="9">
    <source>
        <dbReference type="ARBA" id="ARBA00032554"/>
    </source>
</evidence>
<keyword evidence="8 10" id="KW-0414">Isoprene biosynthesis</keyword>
<dbReference type="PANTHER" id="PTHR43527">
    <property type="entry name" value="4-DIPHOSPHOCYTIDYL-2-C-METHYL-D-ERYTHRITOL KINASE, CHLOROPLASTIC"/>
    <property type="match status" value="1"/>
</dbReference>
<evidence type="ECO:0000256" key="1">
    <source>
        <dbReference type="ARBA" id="ARBA00009684"/>
    </source>
</evidence>
<dbReference type="InterPro" id="IPR020568">
    <property type="entry name" value="Ribosomal_Su5_D2-typ_SF"/>
</dbReference>
<dbReference type="InterPro" id="IPR014721">
    <property type="entry name" value="Ribsml_uS5_D2-typ_fold_subgr"/>
</dbReference>
<dbReference type="PIRSF" id="PIRSF010376">
    <property type="entry name" value="IspE"/>
    <property type="match status" value="1"/>
</dbReference>
<comment type="similarity">
    <text evidence="1 10">Belongs to the GHMP kinase family. IspE subfamily.</text>
</comment>
<evidence type="ECO:0000256" key="5">
    <source>
        <dbReference type="ARBA" id="ARBA00022741"/>
    </source>
</evidence>
<dbReference type="SUPFAM" id="SSF54211">
    <property type="entry name" value="Ribosomal protein S5 domain 2-like"/>
    <property type="match status" value="1"/>
</dbReference>
<dbReference type="AlphaFoldDB" id="A0A5C8PQM6"/>
<dbReference type="HAMAP" id="MF_00061">
    <property type="entry name" value="IspE"/>
    <property type="match status" value="1"/>
</dbReference>
<dbReference type="InterPro" id="IPR004424">
    <property type="entry name" value="IspE"/>
</dbReference>
<comment type="catalytic activity">
    <reaction evidence="10">
        <text>4-CDP-2-C-methyl-D-erythritol + ATP = 4-CDP-2-C-methyl-D-erythritol 2-phosphate + ADP + H(+)</text>
        <dbReference type="Rhea" id="RHEA:18437"/>
        <dbReference type="ChEBI" id="CHEBI:15378"/>
        <dbReference type="ChEBI" id="CHEBI:30616"/>
        <dbReference type="ChEBI" id="CHEBI:57823"/>
        <dbReference type="ChEBI" id="CHEBI:57919"/>
        <dbReference type="ChEBI" id="CHEBI:456216"/>
        <dbReference type="EC" id="2.7.1.148"/>
    </reaction>
</comment>
<evidence type="ECO:0000256" key="6">
    <source>
        <dbReference type="ARBA" id="ARBA00022777"/>
    </source>
</evidence>
<keyword evidence="7 10" id="KW-0067">ATP-binding</keyword>
<dbReference type="GO" id="GO:0005524">
    <property type="term" value="F:ATP binding"/>
    <property type="evidence" value="ECO:0007669"/>
    <property type="project" value="UniProtKB-UniRule"/>
</dbReference>
<comment type="pathway">
    <text evidence="10">Isoprenoid biosynthesis; isopentenyl diphosphate biosynthesis via DXP pathway; isopentenyl diphosphate from 1-deoxy-D-xylulose 5-phosphate: step 3/6.</text>
</comment>
<organism evidence="13 14">
    <name type="scientific">Vineibacter terrae</name>
    <dbReference type="NCBI Taxonomy" id="2586908"/>
    <lineage>
        <taxon>Bacteria</taxon>
        <taxon>Pseudomonadati</taxon>
        <taxon>Pseudomonadota</taxon>
        <taxon>Alphaproteobacteria</taxon>
        <taxon>Hyphomicrobiales</taxon>
        <taxon>Vineibacter</taxon>
    </lineage>
</organism>
<keyword evidence="4 10" id="KW-0808">Transferase</keyword>
<dbReference type="Pfam" id="PF00288">
    <property type="entry name" value="GHMP_kinases_N"/>
    <property type="match status" value="1"/>
</dbReference>
<dbReference type="GO" id="GO:0050515">
    <property type="term" value="F:4-(cytidine 5'-diphospho)-2-C-methyl-D-erythritol kinase activity"/>
    <property type="evidence" value="ECO:0007669"/>
    <property type="project" value="UniProtKB-UniRule"/>
</dbReference>
<feature type="domain" description="GHMP kinase C-terminal" evidence="12">
    <location>
        <begin position="209"/>
        <end position="271"/>
    </location>
</feature>
<dbReference type="NCBIfam" id="TIGR00154">
    <property type="entry name" value="ispE"/>
    <property type="match status" value="1"/>
</dbReference>
<keyword evidence="6 10" id="KW-0418">Kinase</keyword>
<dbReference type="RefSeq" id="WP_147846385.1">
    <property type="nucleotide sequence ID" value="NZ_VDUZ01000007.1"/>
</dbReference>
<dbReference type="EMBL" id="VDUZ01000007">
    <property type="protein sequence ID" value="TXL78117.1"/>
    <property type="molecule type" value="Genomic_DNA"/>
</dbReference>
<feature type="active site" evidence="10">
    <location>
        <position position="9"/>
    </location>
</feature>
<evidence type="ECO:0000256" key="4">
    <source>
        <dbReference type="ARBA" id="ARBA00022679"/>
    </source>
</evidence>
<comment type="function">
    <text evidence="10">Catalyzes the phosphorylation of the position 2 hydroxy group of 4-diphosphocytidyl-2C-methyl-D-erythritol.</text>
</comment>
<dbReference type="GO" id="GO:0019288">
    <property type="term" value="P:isopentenyl diphosphate biosynthetic process, methylerythritol 4-phosphate pathway"/>
    <property type="evidence" value="ECO:0007669"/>
    <property type="project" value="UniProtKB-UniRule"/>
</dbReference>
<evidence type="ECO:0000256" key="10">
    <source>
        <dbReference type="HAMAP-Rule" id="MF_00061"/>
    </source>
</evidence>
<feature type="domain" description="GHMP kinase N-terminal" evidence="11">
    <location>
        <begin position="68"/>
        <end position="145"/>
    </location>
</feature>
<feature type="binding site" evidence="10">
    <location>
        <begin position="96"/>
        <end position="106"/>
    </location>
    <ligand>
        <name>ATP</name>
        <dbReference type="ChEBI" id="CHEBI:30616"/>
    </ligand>
</feature>
<dbReference type="EC" id="2.7.1.148" evidence="2 10"/>
<dbReference type="Gene3D" id="3.30.230.10">
    <property type="match status" value="1"/>
</dbReference>
<dbReference type="PANTHER" id="PTHR43527:SF2">
    <property type="entry name" value="4-DIPHOSPHOCYTIDYL-2-C-METHYL-D-ERYTHRITOL KINASE, CHLOROPLASTIC"/>
    <property type="match status" value="1"/>
</dbReference>
<dbReference type="UniPathway" id="UPA00056">
    <property type="reaction ID" value="UER00094"/>
</dbReference>
<dbReference type="NCBIfam" id="NF011202">
    <property type="entry name" value="PRK14608.1"/>
    <property type="match status" value="1"/>
</dbReference>
<evidence type="ECO:0000259" key="11">
    <source>
        <dbReference type="Pfam" id="PF00288"/>
    </source>
</evidence>
<evidence type="ECO:0000256" key="2">
    <source>
        <dbReference type="ARBA" id="ARBA00012052"/>
    </source>
</evidence>
<dbReference type="Gene3D" id="3.30.70.890">
    <property type="entry name" value="GHMP kinase, C-terminal domain"/>
    <property type="match status" value="1"/>
</dbReference>
<evidence type="ECO:0000313" key="13">
    <source>
        <dbReference type="EMBL" id="TXL78117.1"/>
    </source>
</evidence>
<evidence type="ECO:0000256" key="8">
    <source>
        <dbReference type="ARBA" id="ARBA00023229"/>
    </source>
</evidence>
<dbReference type="SUPFAM" id="SSF55060">
    <property type="entry name" value="GHMP Kinase, C-terminal domain"/>
    <property type="match status" value="1"/>
</dbReference>
<evidence type="ECO:0000256" key="7">
    <source>
        <dbReference type="ARBA" id="ARBA00022840"/>
    </source>
</evidence>
<feature type="active site" evidence="10">
    <location>
        <position position="138"/>
    </location>
</feature>
<accession>A0A5C8PQM6</accession>
<sequence>MIARNAPAKVNLYLRVVGRRADGYHLLDSLVAFATLADRVEAETADALSLRLDGPFAYPLVVESTGDNLVLRAAQALAARLGIVPRAQLKLTKNIPVAAGLGGGSADAAAALQVLSTLWGADLAEAELAEIAAGLGADVPMCLAGRTATVSGIGEQIGPGLGLPACGLVLVHPLVPLPTADVFRAVARRPSAPMADALPMRHGPPTVAALAQALTIRGNDLTDAAVSLVPEIGAILAALHATPGCRYAAMSGSGATCFGLYEDVLAAEAARLDIAQTHPRWWTYGGAFLG</sequence>
<gene>
    <name evidence="10" type="primary">ispE</name>
    <name evidence="13" type="ORF">FHP25_07895</name>
</gene>
<name>A0A5C8PQM6_9HYPH</name>
<evidence type="ECO:0000313" key="14">
    <source>
        <dbReference type="Proteomes" id="UP000321638"/>
    </source>
</evidence>
<dbReference type="GO" id="GO:0016114">
    <property type="term" value="P:terpenoid biosynthetic process"/>
    <property type="evidence" value="ECO:0007669"/>
    <property type="project" value="UniProtKB-UniRule"/>
</dbReference>
<comment type="caution">
    <text evidence="13">The sequence shown here is derived from an EMBL/GenBank/DDBJ whole genome shotgun (WGS) entry which is preliminary data.</text>
</comment>
<reference evidence="13 14" key="1">
    <citation type="submission" date="2019-06" db="EMBL/GenBank/DDBJ databases">
        <title>New taxonomy in bacterial strain CC-CFT640, isolated from vineyard.</title>
        <authorList>
            <person name="Lin S.-Y."/>
            <person name="Tsai C.-F."/>
            <person name="Young C.-C."/>
        </authorList>
    </citation>
    <scope>NUCLEOTIDE SEQUENCE [LARGE SCALE GENOMIC DNA]</scope>
    <source>
        <strain evidence="13 14">CC-CFT640</strain>
    </source>
</reference>
<keyword evidence="14" id="KW-1185">Reference proteome</keyword>
<dbReference type="InterPro" id="IPR013750">
    <property type="entry name" value="GHMP_kinase_C_dom"/>
</dbReference>
<dbReference type="Pfam" id="PF08544">
    <property type="entry name" value="GHMP_kinases_C"/>
    <property type="match status" value="1"/>
</dbReference>